<proteinExistence type="predicted"/>
<comment type="caution">
    <text evidence="2">The sequence shown here is derived from an EMBL/GenBank/DDBJ whole genome shotgun (WGS) entry which is preliminary data.</text>
</comment>
<evidence type="ECO:0000256" key="1">
    <source>
        <dbReference type="SAM" id="MobiDB-lite"/>
    </source>
</evidence>
<dbReference type="EMBL" id="JACIFX010000004">
    <property type="protein sequence ID" value="MBB4229433.1"/>
    <property type="molecule type" value="Genomic_DNA"/>
</dbReference>
<feature type="compositionally biased region" description="Polar residues" evidence="1">
    <location>
        <begin position="15"/>
        <end position="35"/>
    </location>
</feature>
<keyword evidence="3" id="KW-1185">Reference proteome</keyword>
<gene>
    <name evidence="2" type="ORF">GGD56_003284</name>
</gene>
<accession>A0ABR6ING8</accession>
<organism evidence="2 3">
    <name type="scientific">Rhizobium mongolense</name>
    <dbReference type="NCBI Taxonomy" id="57676"/>
    <lineage>
        <taxon>Bacteria</taxon>
        <taxon>Pseudomonadati</taxon>
        <taxon>Pseudomonadota</taxon>
        <taxon>Alphaproteobacteria</taxon>
        <taxon>Hyphomicrobiales</taxon>
        <taxon>Rhizobiaceae</taxon>
        <taxon>Rhizobium/Agrobacterium group</taxon>
        <taxon>Rhizobium</taxon>
    </lineage>
</organism>
<feature type="compositionally biased region" description="Basic and acidic residues" evidence="1">
    <location>
        <begin position="1"/>
        <end position="14"/>
    </location>
</feature>
<feature type="region of interest" description="Disordered" evidence="1">
    <location>
        <begin position="1"/>
        <end position="37"/>
    </location>
</feature>
<protein>
    <submittedName>
        <fullName evidence="2">Uncharacterized protein</fullName>
    </submittedName>
</protein>
<sequence>MAKPGHETGGEKTTIRSVSITASRNRASPSTQASGATAEKVAFARLKADEGVEQLDRGSRMRGFEWGQAHIFSAVLQEEEPKTHQCATLLFPAAAGFYAWSGPERSPPLRDVFCAFPADAPIVADCRIFLLDRCTLRWIFAPPSHDAQVRMLLGPPGNLRRRLDHAGHQASPVFEMKMFVPAARGPVRNTNCQDEFDK</sequence>
<reference evidence="2 3" key="1">
    <citation type="submission" date="2020-08" db="EMBL/GenBank/DDBJ databases">
        <title>Genomic Encyclopedia of Type Strains, Phase IV (KMG-V): Genome sequencing to study the core and pangenomes of soil and plant-associated prokaryotes.</title>
        <authorList>
            <person name="Whitman W."/>
        </authorList>
    </citation>
    <scope>NUCLEOTIDE SEQUENCE [LARGE SCALE GENOMIC DNA]</scope>
    <source>
        <strain evidence="2 3">SEMIA 4087</strain>
    </source>
</reference>
<name>A0ABR6ING8_9HYPH</name>
<evidence type="ECO:0000313" key="3">
    <source>
        <dbReference type="Proteomes" id="UP000551353"/>
    </source>
</evidence>
<dbReference type="Proteomes" id="UP000551353">
    <property type="component" value="Unassembled WGS sequence"/>
</dbReference>
<evidence type="ECO:0000313" key="2">
    <source>
        <dbReference type="EMBL" id="MBB4229433.1"/>
    </source>
</evidence>